<proteinExistence type="predicted"/>
<dbReference type="Gene3D" id="2.40.100.10">
    <property type="entry name" value="Cyclophilin-like"/>
    <property type="match status" value="1"/>
</dbReference>
<evidence type="ECO:0000313" key="5">
    <source>
        <dbReference type="EMBL" id="SDV46231.1"/>
    </source>
</evidence>
<name>A0A1H2PIZ2_9BURK</name>
<dbReference type="OrthoDB" id="9768696at2"/>
<dbReference type="STRING" id="1770053.SAMN05216551_101187"/>
<dbReference type="EMBL" id="FNLO01000001">
    <property type="protein sequence ID" value="SDV46231.1"/>
    <property type="molecule type" value="Genomic_DNA"/>
</dbReference>
<dbReference type="NCBIfam" id="TIGR00724">
    <property type="entry name" value="urea_amlyse_rel"/>
    <property type="match status" value="1"/>
</dbReference>
<dbReference type="PANTHER" id="PTHR43309">
    <property type="entry name" value="5-OXOPROLINASE SUBUNIT C"/>
    <property type="match status" value="1"/>
</dbReference>
<evidence type="ECO:0000313" key="6">
    <source>
        <dbReference type="Proteomes" id="UP000243719"/>
    </source>
</evidence>
<keyword evidence="6" id="KW-1185">Reference proteome</keyword>
<evidence type="ECO:0000256" key="2">
    <source>
        <dbReference type="ARBA" id="ARBA00022801"/>
    </source>
</evidence>
<keyword evidence="3" id="KW-0067">ATP-binding</keyword>
<dbReference type="AlphaFoldDB" id="A0A1H2PIZ2"/>
<dbReference type="Proteomes" id="UP000243719">
    <property type="component" value="Unassembled WGS sequence"/>
</dbReference>
<evidence type="ECO:0000256" key="1">
    <source>
        <dbReference type="ARBA" id="ARBA00022741"/>
    </source>
</evidence>
<evidence type="ECO:0000259" key="4">
    <source>
        <dbReference type="SMART" id="SM00797"/>
    </source>
</evidence>
<dbReference type="InterPro" id="IPR029000">
    <property type="entry name" value="Cyclophilin-like_dom_sf"/>
</dbReference>
<reference evidence="6" key="1">
    <citation type="submission" date="2016-09" db="EMBL/GenBank/DDBJ databases">
        <authorList>
            <person name="Varghese N."/>
            <person name="Submissions S."/>
        </authorList>
    </citation>
    <scope>NUCLEOTIDE SEQUENCE [LARGE SCALE GENOMIC DNA]</scope>
    <source>
        <strain evidence="6">JS23</strain>
    </source>
</reference>
<sequence length="330" mass="35002">MLTVVAAGRLSSIQDGGRQGMRHLGVGRSGALDPLALAVGNLLVGNAPDAAGLELTLGPVALRFDRAVRFALTGADWDARLDGEPVHAWWAYTAQPGQALVLRAPRAGMRAYLSVAGGIDVPVKLGSRSVDFAAGFGGFHGRALNDGDALPLGAPGDQAGVGLERPPIGVKSPALCRSLAPRGGAARDDVLTVRVLPGAEFEQFSCATRDDFWQQRWQITPNSNRMGYRLQGRGLQRERDDDLLSHAVLPGTIQVPPDGQPIILMRDAQTTGGYPRAGAVIGADLWRLSQARLNTTLRFVEVDAAEARHALQAVGDYLRQVADALGEAMR</sequence>
<dbReference type="InterPro" id="IPR052708">
    <property type="entry name" value="PxpC"/>
</dbReference>
<keyword evidence="2" id="KW-0378">Hydrolase</keyword>
<dbReference type="GO" id="GO:0016787">
    <property type="term" value="F:hydrolase activity"/>
    <property type="evidence" value="ECO:0007669"/>
    <property type="project" value="UniProtKB-KW"/>
</dbReference>
<organism evidence="5 6">
    <name type="scientific">Chitinasiproducens palmae</name>
    <dbReference type="NCBI Taxonomy" id="1770053"/>
    <lineage>
        <taxon>Bacteria</taxon>
        <taxon>Pseudomonadati</taxon>
        <taxon>Pseudomonadota</taxon>
        <taxon>Betaproteobacteria</taxon>
        <taxon>Burkholderiales</taxon>
        <taxon>Burkholderiaceae</taxon>
        <taxon>Chitinasiproducens</taxon>
    </lineage>
</organism>
<dbReference type="GO" id="GO:0005524">
    <property type="term" value="F:ATP binding"/>
    <property type="evidence" value="ECO:0007669"/>
    <property type="project" value="UniProtKB-KW"/>
</dbReference>
<dbReference type="InterPro" id="IPR003778">
    <property type="entry name" value="CT_A_B"/>
</dbReference>
<dbReference type="SMART" id="SM00797">
    <property type="entry name" value="AHS2"/>
    <property type="match status" value="1"/>
</dbReference>
<dbReference type="RefSeq" id="WP_091903649.1">
    <property type="nucleotide sequence ID" value="NZ_FNLO01000001.1"/>
</dbReference>
<dbReference type="SUPFAM" id="SSF50891">
    <property type="entry name" value="Cyclophilin-like"/>
    <property type="match status" value="1"/>
</dbReference>
<dbReference type="Pfam" id="PF02626">
    <property type="entry name" value="CT_A_B"/>
    <property type="match status" value="1"/>
</dbReference>
<protein>
    <submittedName>
        <fullName evidence="5">Biotin-dependent carboxylase uncharacterized domain-containing protein</fullName>
    </submittedName>
</protein>
<accession>A0A1H2PIZ2</accession>
<evidence type="ECO:0000256" key="3">
    <source>
        <dbReference type="ARBA" id="ARBA00022840"/>
    </source>
</evidence>
<gene>
    <name evidence="5" type="ORF">SAMN05216551_101187</name>
</gene>
<dbReference type="PANTHER" id="PTHR43309:SF3">
    <property type="entry name" value="5-OXOPROLINASE SUBUNIT C"/>
    <property type="match status" value="1"/>
</dbReference>
<feature type="domain" description="Carboxyltransferase" evidence="4">
    <location>
        <begin position="23"/>
        <end position="317"/>
    </location>
</feature>
<keyword evidence="1" id="KW-0547">Nucleotide-binding</keyword>